<dbReference type="GO" id="GO:0008270">
    <property type="term" value="F:zinc ion binding"/>
    <property type="evidence" value="ECO:0007669"/>
    <property type="project" value="InterPro"/>
</dbReference>
<dbReference type="PROSITE" id="PS00132">
    <property type="entry name" value="CARBOXYPEPT_ZN_1"/>
    <property type="match status" value="1"/>
</dbReference>
<dbReference type="InterPro" id="IPR057246">
    <property type="entry name" value="CARBOXYPEPT_ZN_1"/>
</dbReference>
<comment type="cofactor">
    <cofactor evidence="1">
        <name>Zn(2+)</name>
        <dbReference type="ChEBI" id="CHEBI:29105"/>
    </cofactor>
</comment>
<feature type="domain" description="Peptidase M14" evidence="17">
    <location>
        <begin position="116"/>
        <end position="419"/>
    </location>
</feature>
<evidence type="ECO:0000256" key="1">
    <source>
        <dbReference type="ARBA" id="ARBA00001947"/>
    </source>
</evidence>
<evidence type="ECO:0000256" key="8">
    <source>
        <dbReference type="ARBA" id="ARBA00022729"/>
    </source>
</evidence>
<organism evidence="18 19">
    <name type="scientific">Neoarthrinium moseri</name>
    <dbReference type="NCBI Taxonomy" id="1658444"/>
    <lineage>
        <taxon>Eukaryota</taxon>
        <taxon>Fungi</taxon>
        <taxon>Dikarya</taxon>
        <taxon>Ascomycota</taxon>
        <taxon>Pezizomycotina</taxon>
        <taxon>Sordariomycetes</taxon>
        <taxon>Xylariomycetidae</taxon>
        <taxon>Amphisphaeriales</taxon>
        <taxon>Apiosporaceae</taxon>
        <taxon>Neoarthrinium</taxon>
    </lineage>
</organism>
<accession>A0A9P9WM86</accession>
<dbReference type="PRINTS" id="PR00765">
    <property type="entry name" value="CRBOXYPTASEA"/>
</dbReference>
<evidence type="ECO:0000256" key="4">
    <source>
        <dbReference type="ARBA" id="ARBA00005988"/>
    </source>
</evidence>
<evidence type="ECO:0000256" key="6">
    <source>
        <dbReference type="ARBA" id="ARBA00022670"/>
    </source>
</evidence>
<name>A0A9P9WM86_9PEZI</name>
<evidence type="ECO:0000256" key="2">
    <source>
        <dbReference type="ARBA" id="ARBA00003091"/>
    </source>
</evidence>
<evidence type="ECO:0000256" key="13">
    <source>
        <dbReference type="ARBA" id="ARBA00023145"/>
    </source>
</evidence>
<keyword evidence="5" id="KW-0964">Secreted</keyword>
<keyword evidence="11" id="KW-0843">Virulence</keyword>
<proteinExistence type="inferred from homology"/>
<evidence type="ECO:0000313" key="19">
    <source>
        <dbReference type="Proteomes" id="UP000829685"/>
    </source>
</evidence>
<dbReference type="SUPFAM" id="SSF54897">
    <property type="entry name" value="Protease propeptides/inhibitors"/>
    <property type="match status" value="1"/>
</dbReference>
<dbReference type="CDD" id="cd03860">
    <property type="entry name" value="M14_CP_A-B_like"/>
    <property type="match status" value="1"/>
</dbReference>
<evidence type="ECO:0000256" key="14">
    <source>
        <dbReference type="ARBA" id="ARBA00023157"/>
    </source>
</evidence>
<dbReference type="AlphaFoldDB" id="A0A9P9WM86"/>
<evidence type="ECO:0000259" key="17">
    <source>
        <dbReference type="PROSITE" id="PS52035"/>
    </source>
</evidence>
<keyword evidence="7" id="KW-0479">Metal-binding</keyword>
<evidence type="ECO:0000256" key="5">
    <source>
        <dbReference type="ARBA" id="ARBA00022525"/>
    </source>
</evidence>
<dbReference type="FunFam" id="3.40.630.10:FF:000165">
    <property type="entry name" value="Glucan 1,4-alpha-glucosidase, putative"/>
    <property type="match status" value="1"/>
</dbReference>
<dbReference type="InterPro" id="IPR000834">
    <property type="entry name" value="Peptidase_M14"/>
</dbReference>
<keyword evidence="8 16" id="KW-0732">Signal</keyword>
<evidence type="ECO:0000256" key="15">
    <source>
        <dbReference type="PROSITE-ProRule" id="PRU01379"/>
    </source>
</evidence>
<evidence type="ECO:0000256" key="11">
    <source>
        <dbReference type="ARBA" id="ARBA00023026"/>
    </source>
</evidence>
<dbReference type="Pfam" id="PF00246">
    <property type="entry name" value="Peptidase_M14"/>
    <property type="match status" value="1"/>
</dbReference>
<comment type="caution">
    <text evidence="18">The sequence shown here is derived from an EMBL/GenBank/DDBJ whole genome shotgun (WGS) entry which is preliminary data.</text>
</comment>
<comment type="function">
    <text evidence="2">Extracellular metalloprotease that contributes to pathogenicity.</text>
</comment>
<dbReference type="PROSITE" id="PS52035">
    <property type="entry name" value="PEPTIDASE_M14"/>
    <property type="match status" value="1"/>
</dbReference>
<feature type="active site" description="Proton donor/acceptor" evidence="15">
    <location>
        <position position="385"/>
    </location>
</feature>
<dbReference type="PANTHER" id="PTHR11705">
    <property type="entry name" value="PROTEASE FAMILY M14 CARBOXYPEPTIDASE A,B"/>
    <property type="match status" value="1"/>
</dbReference>
<protein>
    <recommendedName>
        <fullName evidence="17">Peptidase M14 domain-containing protein</fullName>
    </recommendedName>
</protein>
<dbReference type="GO" id="GO:0005576">
    <property type="term" value="C:extracellular region"/>
    <property type="evidence" value="ECO:0007669"/>
    <property type="project" value="UniProtKB-SubCell"/>
</dbReference>
<keyword evidence="10" id="KW-0862">Zinc</keyword>
<dbReference type="SMART" id="SM00631">
    <property type="entry name" value="Zn_pept"/>
    <property type="match status" value="1"/>
</dbReference>
<evidence type="ECO:0000256" key="9">
    <source>
        <dbReference type="ARBA" id="ARBA00022801"/>
    </source>
</evidence>
<dbReference type="InterPro" id="IPR036990">
    <property type="entry name" value="M14A-like_propep"/>
</dbReference>
<comment type="similarity">
    <text evidence="4 15">Belongs to the peptidase M14 family.</text>
</comment>
<keyword evidence="14" id="KW-1015">Disulfide bond</keyword>
<evidence type="ECO:0000256" key="7">
    <source>
        <dbReference type="ARBA" id="ARBA00022723"/>
    </source>
</evidence>
<keyword evidence="12" id="KW-0482">Metalloprotease</keyword>
<dbReference type="GO" id="GO:0004181">
    <property type="term" value="F:metallocarboxypeptidase activity"/>
    <property type="evidence" value="ECO:0007669"/>
    <property type="project" value="InterPro"/>
</dbReference>
<dbReference type="SUPFAM" id="SSF53187">
    <property type="entry name" value="Zn-dependent exopeptidases"/>
    <property type="match status" value="1"/>
</dbReference>
<evidence type="ECO:0000256" key="3">
    <source>
        <dbReference type="ARBA" id="ARBA00004613"/>
    </source>
</evidence>
<evidence type="ECO:0000256" key="12">
    <source>
        <dbReference type="ARBA" id="ARBA00023049"/>
    </source>
</evidence>
<evidence type="ECO:0000256" key="10">
    <source>
        <dbReference type="ARBA" id="ARBA00022833"/>
    </source>
</evidence>
<reference evidence="18" key="1">
    <citation type="submission" date="2021-03" db="EMBL/GenBank/DDBJ databases">
        <title>Revisited historic fungal species revealed as producer of novel bioactive compounds through whole genome sequencing and comparative genomics.</title>
        <authorList>
            <person name="Vignolle G.A."/>
            <person name="Hochenegger N."/>
            <person name="Mach R.L."/>
            <person name="Mach-Aigner A.R."/>
            <person name="Javad Rahimi M."/>
            <person name="Salim K.A."/>
            <person name="Chan C.M."/>
            <person name="Lim L.B.L."/>
            <person name="Cai F."/>
            <person name="Druzhinina I.S."/>
            <person name="U'Ren J.M."/>
            <person name="Derntl C."/>
        </authorList>
    </citation>
    <scope>NUCLEOTIDE SEQUENCE</scope>
    <source>
        <strain evidence="18">TUCIM 5799</strain>
    </source>
</reference>
<sequence>MRSIVFTSLFAAFATCTPTEVEADVVSYDGYKVFRVTTHGQTASVQETLSALPHDEWAHDIDHVDIAISPDQVEAFTALGLDYHVMHENLGNSIALEAASTTSWKRQADDPSWFSSYHSYQDHIEYFEDLQATFPNNSELITSGTSYQNRTIYGLHLYGDGGPGKPAVLYHGTVHAREWIAAPVVEYITLQLLQGYETGDTKTFLDKYDFYVFPIVNPDGFVYSQTTNRLWRKNRQPPPAGQTCIGRDINRNWEFAWNANGQGASTNPCSETYKGVKPSDAPENASLDGFLRKLRDSVGIKLYIDWHSYGQYILSPYGYSEDVLAPELSKWTATSSQVSNAIRDSSSRRTTFTYGPSGATLYITTGSAPDHVYSIGGADYSYTIELPDTGDYGFVLPPAQIRPTAEELWAGQKVLLGLLEQ</sequence>
<dbReference type="Proteomes" id="UP000829685">
    <property type="component" value="Unassembled WGS sequence"/>
</dbReference>
<comment type="subcellular location">
    <subcellularLocation>
        <location evidence="3">Secreted</location>
    </subcellularLocation>
</comment>
<keyword evidence="13" id="KW-0865">Zymogen</keyword>
<evidence type="ECO:0000256" key="16">
    <source>
        <dbReference type="SAM" id="SignalP"/>
    </source>
</evidence>
<feature type="chain" id="PRO_5040377407" description="Peptidase M14 domain-containing protein" evidence="16">
    <location>
        <begin position="24"/>
        <end position="421"/>
    </location>
</feature>
<keyword evidence="6" id="KW-0645">Protease</keyword>
<dbReference type="Gene3D" id="3.30.70.340">
    <property type="entry name" value="Metallocarboxypeptidase-like"/>
    <property type="match status" value="1"/>
</dbReference>
<dbReference type="Gene3D" id="3.40.630.10">
    <property type="entry name" value="Zn peptidases"/>
    <property type="match status" value="1"/>
</dbReference>
<keyword evidence="9" id="KW-0378">Hydrolase</keyword>
<dbReference type="PANTHER" id="PTHR11705:SF143">
    <property type="entry name" value="SLL0236 PROTEIN"/>
    <property type="match status" value="1"/>
</dbReference>
<keyword evidence="19" id="KW-1185">Reference proteome</keyword>
<dbReference type="EMBL" id="JAFIMR010000014">
    <property type="protein sequence ID" value="KAI1870130.1"/>
    <property type="molecule type" value="Genomic_DNA"/>
</dbReference>
<feature type="signal peptide" evidence="16">
    <location>
        <begin position="1"/>
        <end position="23"/>
    </location>
</feature>
<gene>
    <name evidence="18" type="ORF">JX265_006300</name>
</gene>
<dbReference type="GO" id="GO:0006508">
    <property type="term" value="P:proteolysis"/>
    <property type="evidence" value="ECO:0007669"/>
    <property type="project" value="UniProtKB-KW"/>
</dbReference>
<evidence type="ECO:0000313" key="18">
    <source>
        <dbReference type="EMBL" id="KAI1870130.1"/>
    </source>
</evidence>